<reference evidence="1 2" key="1">
    <citation type="submission" date="2018-10" db="EMBL/GenBank/DDBJ databases">
        <title>Bradyrhizobium sp. nov., isolated from effective nodules of peanut in China.</title>
        <authorList>
            <person name="Li Y."/>
        </authorList>
    </citation>
    <scope>NUCLEOTIDE SEQUENCE [LARGE SCALE GENOMIC DNA]</scope>
    <source>
        <strain evidence="1 2">CCBAU 51781</strain>
    </source>
</reference>
<dbReference type="Proteomes" id="UP000289946">
    <property type="component" value="Unassembled WGS sequence"/>
</dbReference>
<gene>
    <name evidence="1" type="ORF">EAS62_18835</name>
</gene>
<organism evidence="1 2">
    <name type="scientific">Bradyrhizobium zhanjiangense</name>
    <dbReference type="NCBI Taxonomy" id="1325107"/>
    <lineage>
        <taxon>Bacteria</taxon>
        <taxon>Pseudomonadati</taxon>
        <taxon>Pseudomonadota</taxon>
        <taxon>Alphaproteobacteria</taxon>
        <taxon>Hyphomicrobiales</taxon>
        <taxon>Nitrobacteraceae</taxon>
        <taxon>Bradyrhizobium</taxon>
    </lineage>
</organism>
<keyword evidence="2" id="KW-1185">Reference proteome</keyword>
<proteinExistence type="predicted"/>
<dbReference type="EMBL" id="RDRA01000010">
    <property type="protein sequence ID" value="RXG93613.1"/>
    <property type="molecule type" value="Genomic_DNA"/>
</dbReference>
<evidence type="ECO:0000313" key="2">
    <source>
        <dbReference type="Proteomes" id="UP000289946"/>
    </source>
</evidence>
<protein>
    <submittedName>
        <fullName evidence="1">Uncharacterized protein</fullName>
    </submittedName>
</protein>
<sequence length="90" mass="10030">MRAQRSNPDCRCGSSLDCFVARAPRNDGGRGTRAAPPRYRRFLQSRQLFIKILRPGLAGSHQLCSIIGSDPRETAELEETCRTIRANMPA</sequence>
<comment type="caution">
    <text evidence="1">The sequence shown here is derived from an EMBL/GenBank/DDBJ whole genome shotgun (WGS) entry which is preliminary data.</text>
</comment>
<evidence type="ECO:0000313" key="1">
    <source>
        <dbReference type="EMBL" id="RXG93613.1"/>
    </source>
</evidence>
<accession>A0ABY0DL97</accession>
<name>A0ABY0DL97_9BRAD</name>